<evidence type="ECO:0000313" key="2">
    <source>
        <dbReference type="EMBL" id="GIH15263.1"/>
    </source>
</evidence>
<dbReference type="RefSeq" id="WP_203918901.1">
    <property type="nucleotide sequence ID" value="NZ_BONZ01000032.1"/>
</dbReference>
<sequence>MTTWATDLQTITLFVEDLPASKRFYLDVFALPVHFEDAESVVFKIGTVLVNLLTVSAAPELVEPAAVGAAGAGTRFVLTIQVDDVDAVAAEVVSRGAKLLNGPIDRPWGVRTASFTDPSGYVWEIAS</sequence>
<reference evidence="2" key="1">
    <citation type="submission" date="2021-01" db="EMBL/GenBank/DDBJ databases">
        <title>Whole genome shotgun sequence of Rugosimonospora africana NBRC 104875.</title>
        <authorList>
            <person name="Komaki H."/>
            <person name="Tamura T."/>
        </authorList>
    </citation>
    <scope>NUCLEOTIDE SEQUENCE</scope>
    <source>
        <strain evidence="2">NBRC 104875</strain>
    </source>
</reference>
<dbReference type="Gene3D" id="3.10.180.10">
    <property type="entry name" value="2,3-Dihydroxybiphenyl 1,2-Dioxygenase, domain 1"/>
    <property type="match status" value="1"/>
</dbReference>
<comment type="caution">
    <text evidence="2">The sequence shown here is derived from an EMBL/GenBank/DDBJ whole genome shotgun (WGS) entry which is preliminary data.</text>
</comment>
<dbReference type="PROSITE" id="PS51819">
    <property type="entry name" value="VOC"/>
    <property type="match status" value="1"/>
</dbReference>
<evidence type="ECO:0000313" key="3">
    <source>
        <dbReference type="Proteomes" id="UP000642748"/>
    </source>
</evidence>
<dbReference type="SUPFAM" id="SSF54593">
    <property type="entry name" value="Glyoxalase/Bleomycin resistance protein/Dihydroxybiphenyl dioxygenase"/>
    <property type="match status" value="1"/>
</dbReference>
<dbReference type="InterPro" id="IPR004360">
    <property type="entry name" value="Glyas_Fos-R_dOase_dom"/>
</dbReference>
<organism evidence="2 3">
    <name type="scientific">Rugosimonospora africana</name>
    <dbReference type="NCBI Taxonomy" id="556532"/>
    <lineage>
        <taxon>Bacteria</taxon>
        <taxon>Bacillati</taxon>
        <taxon>Actinomycetota</taxon>
        <taxon>Actinomycetes</taxon>
        <taxon>Micromonosporales</taxon>
        <taxon>Micromonosporaceae</taxon>
        <taxon>Rugosimonospora</taxon>
    </lineage>
</organism>
<dbReference type="Pfam" id="PF00903">
    <property type="entry name" value="Glyoxalase"/>
    <property type="match status" value="1"/>
</dbReference>
<gene>
    <name evidence="2" type="ORF">Raf01_34350</name>
</gene>
<keyword evidence="3" id="KW-1185">Reference proteome</keyword>
<name>A0A8J3QTC3_9ACTN</name>
<dbReference type="InterPro" id="IPR029068">
    <property type="entry name" value="Glyas_Bleomycin-R_OHBP_Dase"/>
</dbReference>
<dbReference type="AlphaFoldDB" id="A0A8J3QTC3"/>
<dbReference type="EMBL" id="BONZ01000032">
    <property type="protein sequence ID" value="GIH15263.1"/>
    <property type="molecule type" value="Genomic_DNA"/>
</dbReference>
<dbReference type="PANTHER" id="PTHR36503:SF1">
    <property type="entry name" value="BLR2520 PROTEIN"/>
    <property type="match status" value="1"/>
</dbReference>
<feature type="domain" description="VOC" evidence="1">
    <location>
        <begin position="7"/>
        <end position="127"/>
    </location>
</feature>
<evidence type="ECO:0000259" key="1">
    <source>
        <dbReference type="PROSITE" id="PS51819"/>
    </source>
</evidence>
<dbReference type="PANTHER" id="PTHR36503">
    <property type="entry name" value="BLR2520 PROTEIN"/>
    <property type="match status" value="1"/>
</dbReference>
<dbReference type="Proteomes" id="UP000642748">
    <property type="component" value="Unassembled WGS sequence"/>
</dbReference>
<proteinExistence type="predicted"/>
<accession>A0A8J3QTC3</accession>
<protein>
    <recommendedName>
        <fullName evidence="1">VOC domain-containing protein</fullName>
    </recommendedName>
</protein>
<dbReference type="InterPro" id="IPR037523">
    <property type="entry name" value="VOC_core"/>
</dbReference>